<organism evidence="1 2">
    <name type="scientific">Clostridium tepidiprofundi DSM 19306</name>
    <dbReference type="NCBI Taxonomy" id="1121338"/>
    <lineage>
        <taxon>Bacteria</taxon>
        <taxon>Bacillati</taxon>
        <taxon>Bacillota</taxon>
        <taxon>Clostridia</taxon>
        <taxon>Eubacteriales</taxon>
        <taxon>Clostridiaceae</taxon>
        <taxon>Clostridium</taxon>
    </lineage>
</organism>
<dbReference type="OrthoDB" id="2519014at2"/>
<proteinExistence type="predicted"/>
<reference evidence="1 2" key="1">
    <citation type="submission" date="2016-02" db="EMBL/GenBank/DDBJ databases">
        <title>Genome sequence of Clostridium tepidiprofundi DSM 19306.</title>
        <authorList>
            <person name="Poehlein A."/>
            <person name="Daniel R."/>
        </authorList>
    </citation>
    <scope>NUCLEOTIDE SEQUENCE [LARGE SCALE GENOMIC DNA]</scope>
    <source>
        <strain evidence="1 2">DSM 19306</strain>
    </source>
</reference>
<evidence type="ECO:0008006" key="3">
    <source>
        <dbReference type="Google" id="ProtNLM"/>
    </source>
</evidence>
<dbReference type="Proteomes" id="UP000075531">
    <property type="component" value="Unassembled WGS sequence"/>
</dbReference>
<dbReference type="STRING" id="1121338.CLTEP_26970"/>
<dbReference type="AlphaFoldDB" id="A0A151AQ57"/>
<evidence type="ECO:0000313" key="2">
    <source>
        <dbReference type="Proteomes" id="UP000075531"/>
    </source>
</evidence>
<comment type="caution">
    <text evidence="1">The sequence shown here is derived from an EMBL/GenBank/DDBJ whole genome shotgun (WGS) entry which is preliminary data.</text>
</comment>
<dbReference type="RefSeq" id="WP_066827511.1">
    <property type="nucleotide sequence ID" value="NZ_LTBA01000083.1"/>
</dbReference>
<accession>A0A151AQ57</accession>
<evidence type="ECO:0000313" key="1">
    <source>
        <dbReference type="EMBL" id="KYH29722.1"/>
    </source>
</evidence>
<dbReference type="PATRIC" id="fig|1121338.3.peg.2823"/>
<protein>
    <recommendedName>
        <fullName evidence="3">Transposase IS701-like DDE domain-containing protein</fullName>
    </recommendedName>
</protein>
<dbReference type="EMBL" id="LTBA01000083">
    <property type="protein sequence ID" value="KYH29722.1"/>
    <property type="molecule type" value="Genomic_DNA"/>
</dbReference>
<name>A0A151AQ57_9CLOT</name>
<gene>
    <name evidence="1" type="ORF">CLTEP_26970</name>
</gene>
<keyword evidence="2" id="KW-1185">Reference proteome</keyword>
<sequence length="112" mass="12791">MKQTIFVAFSKFAIKRIWDLSRTTGQPIYVIIDDTISERTIPSSRAKSSIELCGFHHFHTKNKKVYGHQIVGVLLQCGDITIPYELPLYDKMQYDSEGNIISKIMIVIKAIS</sequence>